<reference evidence="3 4" key="1">
    <citation type="submission" date="2020-10" db="EMBL/GenBank/DDBJ databases">
        <title>Thermofilum lucidum 3507LT sp. nov. a novel member of Thermofilaceae family isolated from Chile hot spring, and proposal of description order Thermofilales.</title>
        <authorList>
            <person name="Zayulina K.S."/>
            <person name="Elcheninov A.G."/>
            <person name="Toshchakov S.V."/>
            <person name="Kublanov I.V."/>
        </authorList>
    </citation>
    <scope>NUCLEOTIDE SEQUENCE [LARGE SCALE GENOMIC DNA]</scope>
    <source>
        <strain evidence="3 4">3507LT</strain>
    </source>
</reference>
<dbReference type="AlphaFoldDB" id="A0A7L9FFS2"/>
<protein>
    <submittedName>
        <fullName evidence="3">DUF4430 domain-containing protein</fullName>
    </submittedName>
</protein>
<organism evidence="3 4">
    <name type="scientific">Infirmifilum lucidum</name>
    <dbReference type="NCBI Taxonomy" id="2776706"/>
    <lineage>
        <taxon>Archaea</taxon>
        <taxon>Thermoproteota</taxon>
        <taxon>Thermoprotei</taxon>
        <taxon>Thermofilales</taxon>
        <taxon>Thermofilaceae</taxon>
        <taxon>Infirmifilum</taxon>
    </lineage>
</organism>
<dbReference type="RefSeq" id="WP_192818561.1">
    <property type="nucleotide sequence ID" value="NZ_CP062310.1"/>
</dbReference>
<keyword evidence="1" id="KW-1133">Transmembrane helix</keyword>
<dbReference type="GeneID" id="59149725"/>
<keyword evidence="1" id="KW-0472">Membrane</keyword>
<proteinExistence type="predicted"/>
<evidence type="ECO:0000256" key="1">
    <source>
        <dbReference type="SAM" id="Phobius"/>
    </source>
</evidence>
<evidence type="ECO:0000313" key="3">
    <source>
        <dbReference type="EMBL" id="QOJ78589.1"/>
    </source>
</evidence>
<sequence length="151" mass="17012">MPQKQNYLLVAVLAWAIIATTLASYLYLENNRLSREISYLGGRVVIVNVGIDYGNGTIAWFNSTALPRGSTALTALVSVAQVEYKLGSWGAYVTSVNSVQEKIISKNEGYSWMWYRYDQAKKALVLGEVAADKYKLASGETIVWRYEHWKF</sequence>
<evidence type="ECO:0000259" key="2">
    <source>
        <dbReference type="Pfam" id="PF14478"/>
    </source>
</evidence>
<dbReference type="EMBL" id="CP062310">
    <property type="protein sequence ID" value="QOJ78589.1"/>
    <property type="molecule type" value="Genomic_DNA"/>
</dbReference>
<dbReference type="Gene3D" id="2.170.130.30">
    <property type="match status" value="1"/>
</dbReference>
<dbReference type="Pfam" id="PF14478">
    <property type="entry name" value="DUF4430"/>
    <property type="match status" value="1"/>
</dbReference>
<dbReference type="KEGG" id="thel:IG193_07475"/>
<accession>A0A7L9FFS2</accession>
<dbReference type="InParanoid" id="A0A7L9FFS2"/>
<keyword evidence="1" id="KW-0812">Transmembrane</keyword>
<feature type="domain" description="Transcobalamin-like C-terminal" evidence="2">
    <location>
        <begin position="69"/>
        <end position="147"/>
    </location>
</feature>
<gene>
    <name evidence="3" type="ORF">IG193_07475</name>
</gene>
<keyword evidence="4" id="KW-1185">Reference proteome</keyword>
<name>A0A7L9FFS2_9CREN</name>
<dbReference type="InterPro" id="IPR027954">
    <property type="entry name" value="Transcobalamin-like_C"/>
</dbReference>
<evidence type="ECO:0000313" key="4">
    <source>
        <dbReference type="Proteomes" id="UP000594121"/>
    </source>
</evidence>
<dbReference type="Proteomes" id="UP000594121">
    <property type="component" value="Chromosome"/>
</dbReference>
<feature type="transmembrane region" description="Helical" evidence="1">
    <location>
        <begin position="6"/>
        <end position="28"/>
    </location>
</feature>